<dbReference type="AlphaFoldDB" id="A0A5N5NN85"/>
<keyword evidence="4" id="KW-1185">Reference proteome</keyword>
<dbReference type="Pfam" id="PF25335">
    <property type="entry name" value="GRDP_C"/>
    <property type="match status" value="1"/>
</dbReference>
<dbReference type="InterPro" id="IPR057518">
    <property type="entry name" value="GRDP_C"/>
</dbReference>
<reference evidence="4" key="1">
    <citation type="journal article" date="2019" name="Gigascience">
        <title>De novo genome assembly of the endangered Acer yangbiense, a plant species with extremely small populations endemic to Yunnan Province, China.</title>
        <authorList>
            <person name="Yang J."/>
            <person name="Wariss H.M."/>
            <person name="Tao L."/>
            <person name="Zhang R."/>
            <person name="Yun Q."/>
            <person name="Hollingsworth P."/>
            <person name="Dao Z."/>
            <person name="Luo G."/>
            <person name="Guo H."/>
            <person name="Ma Y."/>
            <person name="Sun W."/>
        </authorList>
    </citation>
    <scope>NUCLEOTIDE SEQUENCE [LARGE SCALE GENOMIC DNA]</scope>
    <source>
        <strain evidence="4">cv. br00</strain>
    </source>
</reference>
<comment type="caution">
    <text evidence="3">The sequence shown here is derived from an EMBL/GenBank/DDBJ whole genome shotgun (WGS) entry which is preliminary data.</text>
</comment>
<name>A0A5N5NN85_9ROSI</name>
<dbReference type="PANTHER" id="PTHR34365:SF15">
    <property type="entry name" value="GLYCINE-RICH DOMAIN-CONTAINING PROTEIN 1"/>
    <property type="match status" value="1"/>
</dbReference>
<accession>A0A5N5NN85</accession>
<dbReference type="PANTHER" id="PTHR34365">
    <property type="entry name" value="ENOLASE (DUF1399)"/>
    <property type="match status" value="1"/>
</dbReference>
<gene>
    <name evidence="3" type="ORF">DKX38_002585</name>
</gene>
<evidence type="ECO:0000313" key="3">
    <source>
        <dbReference type="EMBL" id="KAB5568792.1"/>
    </source>
</evidence>
<feature type="domain" description="GRDP C2" evidence="1">
    <location>
        <begin position="109"/>
        <end position="188"/>
    </location>
</feature>
<evidence type="ECO:0000259" key="2">
    <source>
        <dbReference type="Pfam" id="PF25335"/>
    </source>
</evidence>
<dbReference type="Proteomes" id="UP000326939">
    <property type="component" value="Chromosome 2"/>
</dbReference>
<dbReference type="Pfam" id="PF25334">
    <property type="entry name" value="C2_GRDP"/>
    <property type="match status" value="1"/>
</dbReference>
<sequence>MKNGTFLEEAVARYKGFLYLIKRNLGRSIKHFCVPTYDIDLIWHSHQLHPVSYCKDLVAIIGRVLEHDDTDSDTGRQELCIEGILHLLSKSDKNDTASDQYQSIIQLPEKTLIEVMVEIVEVRDLPAEHDGGLSVILSKKRPDLYFNGRRMSILSKAGKRDVAVFRYEPTGELIFKFLSYPSFVSHTASPARIYSMKTEAKDSCFPKREVIGMTSSGETLVLAEFAGTGWSLMNSSWWFQPREKNTCATRIFELTCSHKAIVFPGRKLEYEIKCENYKHEQNFMIAVKFSVEYPHGKAVALFDLKSASLKDMEDTAKAATQEPCKSGDKCDCGVVAQVEVMGGKGSGVVKNVTGEENYSNGSKAVINGGARSHLLGLVYSDSGSHIILEDEAEGAHCGGCGSCHGGCGGCVSQSASSIFPGDVANAPQCGGCGSCHGGCGGCGSCHGGSCGQDQQ</sequence>
<evidence type="ECO:0000313" key="4">
    <source>
        <dbReference type="Proteomes" id="UP000326939"/>
    </source>
</evidence>
<proteinExistence type="predicted"/>
<dbReference type="EMBL" id="VDCV01000002">
    <property type="protein sequence ID" value="KAB5568792.1"/>
    <property type="molecule type" value="Genomic_DNA"/>
</dbReference>
<dbReference type="InterPro" id="IPR009836">
    <property type="entry name" value="GRDP-like"/>
</dbReference>
<protein>
    <submittedName>
        <fullName evidence="3">Uncharacterized protein</fullName>
    </submittedName>
</protein>
<dbReference type="Pfam" id="PF07173">
    <property type="entry name" value="GRDP-like"/>
    <property type="match status" value="1"/>
</dbReference>
<organism evidence="3 4">
    <name type="scientific">Salix brachista</name>
    <dbReference type="NCBI Taxonomy" id="2182728"/>
    <lineage>
        <taxon>Eukaryota</taxon>
        <taxon>Viridiplantae</taxon>
        <taxon>Streptophyta</taxon>
        <taxon>Embryophyta</taxon>
        <taxon>Tracheophyta</taxon>
        <taxon>Spermatophyta</taxon>
        <taxon>Magnoliopsida</taxon>
        <taxon>eudicotyledons</taxon>
        <taxon>Gunneridae</taxon>
        <taxon>Pentapetalae</taxon>
        <taxon>rosids</taxon>
        <taxon>fabids</taxon>
        <taxon>Malpighiales</taxon>
        <taxon>Salicaceae</taxon>
        <taxon>Saliceae</taxon>
        <taxon>Salix</taxon>
    </lineage>
</organism>
<evidence type="ECO:0000259" key="1">
    <source>
        <dbReference type="Pfam" id="PF25334"/>
    </source>
</evidence>
<feature type="domain" description="GRPD C-terminal" evidence="2">
    <location>
        <begin position="198"/>
        <end position="309"/>
    </location>
</feature>
<dbReference type="InterPro" id="IPR057458">
    <property type="entry name" value="GRDP_C2"/>
</dbReference>